<keyword evidence="3" id="KW-1185">Reference proteome</keyword>
<feature type="region of interest" description="Disordered" evidence="1">
    <location>
        <begin position="183"/>
        <end position="211"/>
    </location>
</feature>
<feature type="compositionally biased region" description="Polar residues" evidence="1">
    <location>
        <begin position="232"/>
        <end position="247"/>
    </location>
</feature>
<dbReference type="GeneID" id="15806375"/>
<dbReference type="RefSeq" id="XP_004830419.1">
    <property type="nucleotide sequence ID" value="XM_004830362.1"/>
</dbReference>
<feature type="region of interest" description="Disordered" evidence="1">
    <location>
        <begin position="226"/>
        <end position="295"/>
    </location>
</feature>
<dbReference type="AlphaFoldDB" id="L0AZR8"/>
<name>L0AZR8_THEEQ</name>
<feature type="compositionally biased region" description="Polar residues" evidence="1">
    <location>
        <begin position="273"/>
        <end position="284"/>
    </location>
</feature>
<dbReference type="EMBL" id="CP001670">
    <property type="protein sequence ID" value="AFZ80753.1"/>
    <property type="molecule type" value="Genomic_DNA"/>
</dbReference>
<accession>L0AZR8</accession>
<proteinExistence type="predicted"/>
<organism evidence="2 3">
    <name type="scientific">Theileria equi strain WA</name>
    <dbReference type="NCBI Taxonomy" id="1537102"/>
    <lineage>
        <taxon>Eukaryota</taxon>
        <taxon>Sar</taxon>
        <taxon>Alveolata</taxon>
        <taxon>Apicomplexa</taxon>
        <taxon>Aconoidasida</taxon>
        <taxon>Piroplasmida</taxon>
        <taxon>Theileriidae</taxon>
        <taxon>Theileria</taxon>
    </lineage>
</organism>
<evidence type="ECO:0000313" key="3">
    <source>
        <dbReference type="Proteomes" id="UP000031512"/>
    </source>
</evidence>
<dbReference type="Proteomes" id="UP000031512">
    <property type="component" value="Chromosome 3"/>
</dbReference>
<protein>
    <submittedName>
        <fullName evidence="2">Uncharacterized protein</fullName>
    </submittedName>
</protein>
<gene>
    <name evidence="2" type="ORF">BEWA_001600</name>
</gene>
<dbReference type="VEuPathDB" id="PiroplasmaDB:BEWA_001600"/>
<evidence type="ECO:0000313" key="2">
    <source>
        <dbReference type="EMBL" id="AFZ80753.1"/>
    </source>
</evidence>
<dbReference type="KEGG" id="beq:BEWA_001600"/>
<reference evidence="2 3" key="1">
    <citation type="journal article" date="2012" name="BMC Genomics">
        <title>Comparative genomic analysis and phylogenetic position of Theileria equi.</title>
        <authorList>
            <person name="Kappmeyer L.S."/>
            <person name="Thiagarajan M."/>
            <person name="Herndon D.R."/>
            <person name="Ramsay J.D."/>
            <person name="Caler E."/>
            <person name="Djikeng A."/>
            <person name="Gillespie J.J."/>
            <person name="Lau A.O."/>
            <person name="Roalson E.H."/>
            <person name="Silva J.C."/>
            <person name="Silva M.G."/>
            <person name="Suarez C.E."/>
            <person name="Ueti M.W."/>
            <person name="Nene V.M."/>
            <person name="Mealey R.H."/>
            <person name="Knowles D.P."/>
            <person name="Brayton K.A."/>
        </authorList>
    </citation>
    <scope>NUCLEOTIDE SEQUENCE [LARGE SCALE GENOMIC DNA]</scope>
    <source>
        <strain evidence="2 3">WA</strain>
    </source>
</reference>
<sequence length="340" mass="36602">MMRSQWIYHMMHPLIELEGRNTYCCRCHDKGASGIDKRKVSVTKGKIQAGSKPLDYYKHDISGRNSRLAGIKYYPKGYDANTPSQRRRIKLGDKAFPLSNTQAVYAFHCGGNPVLIYVSSSQEDVKGWYKPNTTGDNVTWQRVSGISKDPDNIKDCNGSDFDALVEELVSAGCRIYSTCKELQSQSPQKRGASPSGPSGPPSSRLTASPDEVGEKDVAAVYAKAETGASGAEQEQQDSVARSENFGGTDQDGEGEKAFYSSDGRPTEALPALQSATTDDQTASPGTPEAPPQPFAAAPVATSLWLTFGSTSATLAGAGGLTGLGWWAFKRSKGDPWVRQI</sequence>
<evidence type="ECO:0000256" key="1">
    <source>
        <dbReference type="SAM" id="MobiDB-lite"/>
    </source>
</evidence>